<dbReference type="PANTHER" id="PTHR46128:SF211">
    <property type="entry name" value="PENTACOTRIPEPTIDE-REPEAT REGION OF PRORP DOMAIN-CONTAINING PROTEIN"/>
    <property type="match status" value="1"/>
</dbReference>
<feature type="repeat" description="PPR" evidence="3">
    <location>
        <begin position="79"/>
        <end position="113"/>
    </location>
</feature>
<evidence type="ECO:0000256" key="2">
    <source>
        <dbReference type="ARBA" id="ARBA00022737"/>
    </source>
</evidence>
<gene>
    <name evidence="4" type="ORF">Sradi_1593800</name>
</gene>
<comment type="caution">
    <text evidence="4">The sequence shown here is derived from an EMBL/GenBank/DDBJ whole genome shotgun (WGS) entry which is preliminary data.</text>
</comment>
<evidence type="ECO:0000313" key="4">
    <source>
        <dbReference type="EMBL" id="KAL0413921.1"/>
    </source>
</evidence>
<comment type="similarity">
    <text evidence="1">Belongs to the PPR family. P subfamily.</text>
</comment>
<keyword evidence="2" id="KW-0677">Repeat</keyword>
<reference evidence="4" key="1">
    <citation type="submission" date="2020-06" db="EMBL/GenBank/DDBJ databases">
        <authorList>
            <person name="Li T."/>
            <person name="Hu X."/>
            <person name="Zhang T."/>
            <person name="Song X."/>
            <person name="Zhang H."/>
            <person name="Dai N."/>
            <person name="Sheng W."/>
            <person name="Hou X."/>
            <person name="Wei L."/>
        </authorList>
    </citation>
    <scope>NUCLEOTIDE SEQUENCE</scope>
    <source>
        <strain evidence="4">G02</strain>
        <tissue evidence="4">Leaf</tissue>
    </source>
</reference>
<sequence>MQAQELIPDLLTYNTLLNGLCINKQIAEAFSFLHIMEEKGVNPDIITYGILIDGLCKDGKLEIARNLFNGLCSKGLQPDVHIYTTIIGSLCEEGLTEEAKCLLKEMETSGCAPNSVAYEAIIKGYLKGTSFMRQRHSWMKCVDEDFASSMIEAIHSGLSSHSAFNVDELVTTTHLITP</sequence>
<feature type="repeat" description="PPR" evidence="3">
    <location>
        <begin position="9"/>
        <end position="43"/>
    </location>
</feature>
<reference evidence="4" key="2">
    <citation type="journal article" date="2024" name="Plant">
        <title>Genomic evolution and insights into agronomic trait innovations of Sesamum species.</title>
        <authorList>
            <person name="Miao H."/>
            <person name="Wang L."/>
            <person name="Qu L."/>
            <person name="Liu H."/>
            <person name="Sun Y."/>
            <person name="Le M."/>
            <person name="Wang Q."/>
            <person name="Wei S."/>
            <person name="Zheng Y."/>
            <person name="Lin W."/>
            <person name="Duan Y."/>
            <person name="Cao H."/>
            <person name="Xiong S."/>
            <person name="Wang X."/>
            <person name="Wei L."/>
            <person name="Li C."/>
            <person name="Ma Q."/>
            <person name="Ju M."/>
            <person name="Zhao R."/>
            <person name="Li G."/>
            <person name="Mu C."/>
            <person name="Tian Q."/>
            <person name="Mei H."/>
            <person name="Zhang T."/>
            <person name="Gao T."/>
            <person name="Zhang H."/>
        </authorList>
    </citation>
    <scope>NUCLEOTIDE SEQUENCE</scope>
    <source>
        <strain evidence="4">G02</strain>
    </source>
</reference>
<dbReference type="EMBL" id="JACGWJ010000006">
    <property type="protein sequence ID" value="KAL0413921.1"/>
    <property type="molecule type" value="Genomic_DNA"/>
</dbReference>
<dbReference type="PANTHER" id="PTHR46128">
    <property type="entry name" value="MITOCHONDRIAL GROUP I INTRON SPLICING FACTOR CCM1"/>
    <property type="match status" value="1"/>
</dbReference>
<dbReference type="InterPro" id="IPR011990">
    <property type="entry name" value="TPR-like_helical_dom_sf"/>
</dbReference>
<dbReference type="AlphaFoldDB" id="A0AAW2UE94"/>
<dbReference type="Gene3D" id="1.25.40.10">
    <property type="entry name" value="Tetratricopeptide repeat domain"/>
    <property type="match status" value="2"/>
</dbReference>
<dbReference type="InterPro" id="IPR002885">
    <property type="entry name" value="PPR_rpt"/>
</dbReference>
<proteinExistence type="inferred from homology"/>
<protein>
    <recommendedName>
        <fullName evidence="5">Pentatricopeptide repeat-containing protein</fullName>
    </recommendedName>
</protein>
<dbReference type="InterPro" id="IPR050872">
    <property type="entry name" value="PPR_P_subfamily"/>
</dbReference>
<evidence type="ECO:0000256" key="3">
    <source>
        <dbReference type="PROSITE-ProRule" id="PRU00708"/>
    </source>
</evidence>
<organism evidence="4">
    <name type="scientific">Sesamum radiatum</name>
    <name type="common">Black benniseed</name>
    <dbReference type="NCBI Taxonomy" id="300843"/>
    <lineage>
        <taxon>Eukaryota</taxon>
        <taxon>Viridiplantae</taxon>
        <taxon>Streptophyta</taxon>
        <taxon>Embryophyta</taxon>
        <taxon>Tracheophyta</taxon>
        <taxon>Spermatophyta</taxon>
        <taxon>Magnoliopsida</taxon>
        <taxon>eudicotyledons</taxon>
        <taxon>Gunneridae</taxon>
        <taxon>Pentapetalae</taxon>
        <taxon>asterids</taxon>
        <taxon>lamiids</taxon>
        <taxon>Lamiales</taxon>
        <taxon>Pedaliaceae</taxon>
        <taxon>Sesamum</taxon>
    </lineage>
</organism>
<accession>A0AAW2UE94</accession>
<dbReference type="NCBIfam" id="TIGR00756">
    <property type="entry name" value="PPR"/>
    <property type="match status" value="3"/>
</dbReference>
<name>A0AAW2UE94_SESRA</name>
<feature type="repeat" description="PPR" evidence="3">
    <location>
        <begin position="44"/>
        <end position="78"/>
    </location>
</feature>
<dbReference type="PROSITE" id="PS51375">
    <property type="entry name" value="PPR"/>
    <property type="match status" value="3"/>
</dbReference>
<evidence type="ECO:0008006" key="5">
    <source>
        <dbReference type="Google" id="ProtNLM"/>
    </source>
</evidence>
<dbReference type="Pfam" id="PF13041">
    <property type="entry name" value="PPR_2"/>
    <property type="match status" value="2"/>
</dbReference>
<evidence type="ECO:0000256" key="1">
    <source>
        <dbReference type="ARBA" id="ARBA00007626"/>
    </source>
</evidence>